<keyword evidence="2" id="KW-1185">Reference proteome</keyword>
<dbReference type="EMBL" id="CAJNOR010010922">
    <property type="protein sequence ID" value="CAF1657721.1"/>
    <property type="molecule type" value="Genomic_DNA"/>
</dbReference>
<gene>
    <name evidence="1" type="ORF">XAT740_LOCUS56237</name>
</gene>
<comment type="caution">
    <text evidence="1">The sequence shown here is derived from an EMBL/GenBank/DDBJ whole genome shotgun (WGS) entry which is preliminary data.</text>
</comment>
<evidence type="ECO:0000313" key="1">
    <source>
        <dbReference type="EMBL" id="CAF1657721.1"/>
    </source>
</evidence>
<accession>A0A816F4G3</accession>
<protein>
    <submittedName>
        <fullName evidence="1">Uncharacterized protein</fullName>
    </submittedName>
</protein>
<name>A0A816F4G3_ADIRI</name>
<dbReference type="Proteomes" id="UP000663828">
    <property type="component" value="Unassembled WGS sequence"/>
</dbReference>
<sequence length="149" mass="16317">MKNTIPNALRTAFKYASHIPTQSESSSSNMSHFEIMVRIPGELPTIILLDNVHTDLNDLTEISRKVTTSKGKCNEMTAAGGNKPDSQTIRIGKGHVALKRGSMSPSSIVLYTEALVKILFCDLTISFRTASLETLKSKFLAHLVEPVKS</sequence>
<organism evidence="1 2">
    <name type="scientific">Adineta ricciae</name>
    <name type="common">Rotifer</name>
    <dbReference type="NCBI Taxonomy" id="249248"/>
    <lineage>
        <taxon>Eukaryota</taxon>
        <taxon>Metazoa</taxon>
        <taxon>Spiralia</taxon>
        <taxon>Gnathifera</taxon>
        <taxon>Rotifera</taxon>
        <taxon>Eurotatoria</taxon>
        <taxon>Bdelloidea</taxon>
        <taxon>Adinetida</taxon>
        <taxon>Adinetidae</taxon>
        <taxon>Adineta</taxon>
    </lineage>
</organism>
<dbReference type="AlphaFoldDB" id="A0A816F4G3"/>
<reference evidence="1" key="1">
    <citation type="submission" date="2021-02" db="EMBL/GenBank/DDBJ databases">
        <authorList>
            <person name="Nowell W R."/>
        </authorList>
    </citation>
    <scope>NUCLEOTIDE SEQUENCE</scope>
</reference>
<proteinExistence type="predicted"/>
<evidence type="ECO:0000313" key="2">
    <source>
        <dbReference type="Proteomes" id="UP000663828"/>
    </source>
</evidence>